<dbReference type="RefSeq" id="WP_179621185.1">
    <property type="nucleotide sequence ID" value="NZ_JACCBW010000005.1"/>
</dbReference>
<reference evidence="2 3" key="2">
    <citation type="submission" date="2020-08" db="EMBL/GenBank/DDBJ databases">
        <title>The Agave Microbiome: Exploring the role of microbial communities in plant adaptations to desert environments.</title>
        <authorList>
            <person name="Partida-Martinez L.P."/>
        </authorList>
    </citation>
    <scope>NUCLEOTIDE SEQUENCE [LARGE SCALE GENOMIC DNA]</scope>
    <source>
        <strain evidence="2 3">AT2.17</strain>
    </source>
</reference>
<proteinExistence type="predicted"/>
<dbReference type="AlphaFoldDB" id="A0A7Y9H5Z6"/>
<name>A0A7Y9H5Z6_9ACTN</name>
<reference evidence="2 3" key="1">
    <citation type="submission" date="2020-07" db="EMBL/GenBank/DDBJ databases">
        <authorList>
            <person name="Partida-Martinez L."/>
            <person name="Huntemann M."/>
            <person name="Clum A."/>
            <person name="Wang J."/>
            <person name="Palaniappan K."/>
            <person name="Ritter S."/>
            <person name="Chen I.-M."/>
            <person name="Stamatis D."/>
            <person name="Reddy T."/>
            <person name="O'Malley R."/>
            <person name="Daum C."/>
            <person name="Shapiro N."/>
            <person name="Ivanova N."/>
            <person name="Kyrpides N."/>
            <person name="Woyke T."/>
        </authorList>
    </citation>
    <scope>NUCLEOTIDE SEQUENCE [LARGE SCALE GENOMIC DNA]</scope>
    <source>
        <strain evidence="2 3">AT2.17</strain>
    </source>
</reference>
<protein>
    <submittedName>
        <fullName evidence="2">Anti-sigma-K factor RskA</fullName>
    </submittedName>
</protein>
<sequence length="126" mass="13031">MKKSLIATAALVATAAAGTTVLVAGPASADVERRGTCAGAVFELNVDRERGGYDVDADIEGAKAYSTWQVAIRHNGKVAAQRTIKADDEGELDLDTFRKNTAGKDTFKLTVKPAGGSVCSTTVTVG</sequence>
<keyword evidence="3" id="KW-1185">Reference proteome</keyword>
<dbReference type="EMBL" id="JACCBW010000005">
    <property type="protein sequence ID" value="NYE38541.1"/>
    <property type="molecule type" value="Genomic_DNA"/>
</dbReference>
<comment type="caution">
    <text evidence="2">The sequence shown here is derived from an EMBL/GenBank/DDBJ whole genome shotgun (WGS) entry which is preliminary data.</text>
</comment>
<organism evidence="2 3">
    <name type="scientific">Nocardioides cavernae</name>
    <dbReference type="NCBI Taxonomy" id="1921566"/>
    <lineage>
        <taxon>Bacteria</taxon>
        <taxon>Bacillati</taxon>
        <taxon>Actinomycetota</taxon>
        <taxon>Actinomycetes</taxon>
        <taxon>Propionibacteriales</taxon>
        <taxon>Nocardioidaceae</taxon>
        <taxon>Nocardioides</taxon>
    </lineage>
</organism>
<evidence type="ECO:0000313" key="3">
    <source>
        <dbReference type="Proteomes" id="UP000549911"/>
    </source>
</evidence>
<feature type="signal peptide" evidence="1">
    <location>
        <begin position="1"/>
        <end position="29"/>
    </location>
</feature>
<evidence type="ECO:0000256" key="1">
    <source>
        <dbReference type="SAM" id="SignalP"/>
    </source>
</evidence>
<dbReference type="Proteomes" id="UP000549911">
    <property type="component" value="Unassembled WGS sequence"/>
</dbReference>
<evidence type="ECO:0000313" key="2">
    <source>
        <dbReference type="EMBL" id="NYE38541.1"/>
    </source>
</evidence>
<feature type="chain" id="PRO_5031335724" evidence="1">
    <location>
        <begin position="30"/>
        <end position="126"/>
    </location>
</feature>
<keyword evidence="1" id="KW-0732">Signal</keyword>
<gene>
    <name evidence="2" type="ORF">F4692_003691</name>
</gene>
<accession>A0A7Y9H5Z6</accession>